<gene>
    <name evidence="5" type="ORF">ABR189_00945</name>
</gene>
<reference evidence="5 6" key="1">
    <citation type="submission" date="2024-06" db="EMBL/GenBank/DDBJ databases">
        <title>Chitinophaga defluvii sp. nov., isolated from municipal sewage.</title>
        <authorList>
            <person name="Zhang L."/>
        </authorList>
    </citation>
    <scope>NUCLEOTIDE SEQUENCE [LARGE SCALE GENOMIC DNA]</scope>
    <source>
        <strain evidence="5 6">H8</strain>
    </source>
</reference>
<evidence type="ECO:0000256" key="2">
    <source>
        <dbReference type="ARBA" id="ARBA00022801"/>
    </source>
</evidence>
<evidence type="ECO:0000256" key="1">
    <source>
        <dbReference type="ARBA" id="ARBA00010515"/>
    </source>
</evidence>
<proteinExistence type="inferred from homology"/>
<dbReference type="EMBL" id="JBEXAC010000001">
    <property type="protein sequence ID" value="MET6995907.1"/>
    <property type="molecule type" value="Genomic_DNA"/>
</dbReference>
<feature type="signal peptide" evidence="3">
    <location>
        <begin position="1"/>
        <end position="22"/>
    </location>
</feature>
<evidence type="ECO:0000259" key="4">
    <source>
        <dbReference type="Pfam" id="PF20434"/>
    </source>
</evidence>
<comment type="similarity">
    <text evidence="1">Belongs to the 'GDXG' lipolytic enzyme family.</text>
</comment>
<dbReference type="Proteomes" id="UP001549749">
    <property type="component" value="Unassembled WGS sequence"/>
</dbReference>
<protein>
    <submittedName>
        <fullName evidence="5">Alpha/beta hydrolase</fullName>
    </submittedName>
</protein>
<comment type="caution">
    <text evidence="5">The sequence shown here is derived from an EMBL/GenBank/DDBJ whole genome shotgun (WGS) entry which is preliminary data.</text>
</comment>
<accession>A0ABV2SYP8</accession>
<sequence length="291" mass="32842">MNFRVNAMLWVLLSGVASQLFAQEKPERITYAIKGTDTLWMDHYAPVGQSNGSTVLFVHGGAFVSGHPDNQRPFAEGMRRKGYNIFVISYRLYLKGKDFGCTTATPEKLKAIRIAVEDAADATKYVTNHAASLQVDTSKFFIAGSSAGAETILQLLYNPFASSDQDRYQYFNQFHFKGAMVFAGALIDMNPLKQDNWIPMLLMHGTKDQLVPFGTAAHRFCRAVDAGWLMMFGAHTIYEQGKAWHKPVVLYTYEGKGHDVSNYMFREFDKMDQFMKQVISGKKIKAQEIKL</sequence>
<dbReference type="SUPFAM" id="SSF53474">
    <property type="entry name" value="alpha/beta-Hydrolases"/>
    <property type="match status" value="1"/>
</dbReference>
<evidence type="ECO:0000313" key="5">
    <source>
        <dbReference type="EMBL" id="MET6995907.1"/>
    </source>
</evidence>
<dbReference type="PANTHER" id="PTHR48081:SF30">
    <property type="entry name" value="ACETYL-HYDROLASE LIPR-RELATED"/>
    <property type="match status" value="1"/>
</dbReference>
<keyword evidence="2 5" id="KW-0378">Hydrolase</keyword>
<dbReference type="GO" id="GO:0016787">
    <property type="term" value="F:hydrolase activity"/>
    <property type="evidence" value="ECO:0007669"/>
    <property type="project" value="UniProtKB-KW"/>
</dbReference>
<dbReference type="InterPro" id="IPR029058">
    <property type="entry name" value="AB_hydrolase_fold"/>
</dbReference>
<evidence type="ECO:0000313" key="6">
    <source>
        <dbReference type="Proteomes" id="UP001549749"/>
    </source>
</evidence>
<feature type="domain" description="BD-FAE-like" evidence="4">
    <location>
        <begin position="41"/>
        <end position="151"/>
    </location>
</feature>
<name>A0ABV2SYP8_9BACT</name>
<dbReference type="Pfam" id="PF20434">
    <property type="entry name" value="BD-FAE"/>
    <property type="match status" value="1"/>
</dbReference>
<dbReference type="InterPro" id="IPR049492">
    <property type="entry name" value="BD-FAE-like_dom"/>
</dbReference>
<dbReference type="InterPro" id="IPR050300">
    <property type="entry name" value="GDXG_lipolytic_enzyme"/>
</dbReference>
<feature type="chain" id="PRO_5045060189" evidence="3">
    <location>
        <begin position="23"/>
        <end position="291"/>
    </location>
</feature>
<dbReference type="RefSeq" id="WP_354658554.1">
    <property type="nucleotide sequence ID" value="NZ_JBEXAC010000001.1"/>
</dbReference>
<dbReference type="PANTHER" id="PTHR48081">
    <property type="entry name" value="AB HYDROLASE SUPERFAMILY PROTEIN C4A8.06C"/>
    <property type="match status" value="1"/>
</dbReference>
<keyword evidence="6" id="KW-1185">Reference proteome</keyword>
<organism evidence="5 6">
    <name type="scientific">Chitinophaga defluvii</name>
    <dbReference type="NCBI Taxonomy" id="3163343"/>
    <lineage>
        <taxon>Bacteria</taxon>
        <taxon>Pseudomonadati</taxon>
        <taxon>Bacteroidota</taxon>
        <taxon>Chitinophagia</taxon>
        <taxon>Chitinophagales</taxon>
        <taxon>Chitinophagaceae</taxon>
        <taxon>Chitinophaga</taxon>
    </lineage>
</organism>
<evidence type="ECO:0000256" key="3">
    <source>
        <dbReference type="SAM" id="SignalP"/>
    </source>
</evidence>
<dbReference type="Gene3D" id="3.40.50.1820">
    <property type="entry name" value="alpha/beta hydrolase"/>
    <property type="match status" value="1"/>
</dbReference>
<keyword evidence="3" id="KW-0732">Signal</keyword>